<reference evidence="1 2" key="1">
    <citation type="submission" date="2020-04" db="EMBL/GenBank/DDBJ databases">
        <title>Flammeovirgaceae bacterium KN852 isolated from deep sea.</title>
        <authorList>
            <person name="Zhang D.-C."/>
        </authorList>
    </citation>
    <scope>NUCLEOTIDE SEQUENCE [LARGE SCALE GENOMIC DNA]</scope>
    <source>
        <strain evidence="1 2">KN852</strain>
    </source>
</reference>
<dbReference type="RefSeq" id="WP_169685163.1">
    <property type="nucleotide sequence ID" value="NZ_JABBNU010000016.1"/>
</dbReference>
<dbReference type="SUPFAM" id="SSF81301">
    <property type="entry name" value="Nucleotidyltransferase"/>
    <property type="match status" value="1"/>
</dbReference>
<name>A0A848J2H3_9BACT</name>
<dbReference type="Gene3D" id="3.30.460.10">
    <property type="entry name" value="Beta Polymerase, domain 2"/>
    <property type="match status" value="1"/>
</dbReference>
<dbReference type="PANTHER" id="PTHR34822">
    <property type="entry name" value="GRPB DOMAIN PROTEIN (AFU_ORTHOLOGUE AFUA_1G01530)"/>
    <property type="match status" value="1"/>
</dbReference>
<evidence type="ECO:0000313" key="2">
    <source>
        <dbReference type="Proteomes" id="UP000559010"/>
    </source>
</evidence>
<sequence length="190" mass="21846">MKIIIEPYNKVWKEQFESLRDYLLSHIQNDILEIVHVGSTSVPGLSAKPVIDLDIIIENDNKKLDKVILKLESLGYQHRGDLGISGREAFKRANSRIPITDSDIEWFPHHLYVCKEGCVALRNHLALKKHLLENPDKVVEYSNLKHKLADKFPDNMDAYIDGKTEFILDILKKEGMKSSEIDLIKSQNEI</sequence>
<dbReference type="InterPro" id="IPR007344">
    <property type="entry name" value="GrpB/CoaE"/>
</dbReference>
<accession>A0A848J2H3</accession>
<comment type="caution">
    <text evidence="1">The sequence shown here is derived from an EMBL/GenBank/DDBJ whole genome shotgun (WGS) entry which is preliminary data.</text>
</comment>
<keyword evidence="2" id="KW-1185">Reference proteome</keyword>
<dbReference type="EMBL" id="JABBNU010000016">
    <property type="protein sequence ID" value="NMM50797.1"/>
    <property type="molecule type" value="Genomic_DNA"/>
</dbReference>
<dbReference type="InterPro" id="IPR043519">
    <property type="entry name" value="NT_sf"/>
</dbReference>
<gene>
    <name evidence="1" type="ORF">HH304_20475</name>
</gene>
<protein>
    <submittedName>
        <fullName evidence="1">GrpB family protein</fullName>
    </submittedName>
</protein>
<dbReference type="AlphaFoldDB" id="A0A848J2H3"/>
<evidence type="ECO:0000313" key="1">
    <source>
        <dbReference type="EMBL" id="NMM50797.1"/>
    </source>
</evidence>
<dbReference type="PANTHER" id="PTHR34822:SF1">
    <property type="entry name" value="GRPB FAMILY PROTEIN"/>
    <property type="match status" value="1"/>
</dbReference>
<dbReference type="Proteomes" id="UP000559010">
    <property type="component" value="Unassembled WGS sequence"/>
</dbReference>
<dbReference type="Pfam" id="PF04229">
    <property type="entry name" value="GrpB"/>
    <property type="match status" value="1"/>
</dbReference>
<proteinExistence type="predicted"/>
<organism evidence="1 2">
    <name type="scientific">Marinigracilibium pacificum</name>
    <dbReference type="NCBI Taxonomy" id="2729599"/>
    <lineage>
        <taxon>Bacteria</taxon>
        <taxon>Pseudomonadati</taxon>
        <taxon>Bacteroidota</taxon>
        <taxon>Cytophagia</taxon>
        <taxon>Cytophagales</taxon>
        <taxon>Flammeovirgaceae</taxon>
        <taxon>Marinigracilibium</taxon>
    </lineage>
</organism>